<dbReference type="InterPro" id="IPR036388">
    <property type="entry name" value="WH-like_DNA-bd_sf"/>
</dbReference>
<dbReference type="InterPro" id="IPR013325">
    <property type="entry name" value="RNA_pol_sigma_r2"/>
</dbReference>
<evidence type="ECO:0000313" key="8">
    <source>
        <dbReference type="Proteomes" id="UP000823661"/>
    </source>
</evidence>
<evidence type="ECO:0000313" key="7">
    <source>
        <dbReference type="EMBL" id="MBO8452723.1"/>
    </source>
</evidence>
<dbReference type="GO" id="GO:0006352">
    <property type="term" value="P:DNA-templated transcription initiation"/>
    <property type="evidence" value="ECO:0007669"/>
    <property type="project" value="InterPro"/>
</dbReference>
<reference evidence="7" key="1">
    <citation type="submission" date="2020-10" db="EMBL/GenBank/DDBJ databases">
        <authorList>
            <person name="Gilroy R."/>
        </authorList>
    </citation>
    <scope>NUCLEOTIDE SEQUENCE</scope>
    <source>
        <strain evidence="7">B1-20833</strain>
    </source>
</reference>
<dbReference type="InterPro" id="IPR014284">
    <property type="entry name" value="RNA_pol_sigma-70_dom"/>
</dbReference>
<dbReference type="Pfam" id="PF08281">
    <property type="entry name" value="Sigma70_r4_2"/>
    <property type="match status" value="1"/>
</dbReference>
<evidence type="ECO:0000256" key="3">
    <source>
        <dbReference type="ARBA" id="ARBA00023082"/>
    </source>
</evidence>
<dbReference type="GO" id="GO:0016987">
    <property type="term" value="F:sigma factor activity"/>
    <property type="evidence" value="ECO:0007669"/>
    <property type="project" value="UniProtKB-KW"/>
</dbReference>
<gene>
    <name evidence="7" type="ORF">IAC06_07565</name>
</gene>
<dbReference type="InterPro" id="IPR007627">
    <property type="entry name" value="RNA_pol_sigma70_r2"/>
</dbReference>
<keyword evidence="4" id="KW-0804">Transcription</keyword>
<feature type="domain" description="RNA polymerase sigma-70 region 2" evidence="5">
    <location>
        <begin position="23"/>
        <end position="91"/>
    </location>
</feature>
<dbReference type="GO" id="GO:0003677">
    <property type="term" value="F:DNA binding"/>
    <property type="evidence" value="ECO:0007669"/>
    <property type="project" value="InterPro"/>
</dbReference>
<dbReference type="PANTHER" id="PTHR43133">
    <property type="entry name" value="RNA POLYMERASE ECF-TYPE SIGMA FACTO"/>
    <property type="match status" value="1"/>
</dbReference>
<dbReference type="CDD" id="cd06171">
    <property type="entry name" value="Sigma70_r4"/>
    <property type="match status" value="1"/>
</dbReference>
<dbReference type="SUPFAM" id="SSF88946">
    <property type="entry name" value="Sigma2 domain of RNA polymerase sigma factors"/>
    <property type="match status" value="1"/>
</dbReference>
<dbReference type="Gene3D" id="1.10.1740.10">
    <property type="match status" value="1"/>
</dbReference>
<dbReference type="InterPro" id="IPR013249">
    <property type="entry name" value="RNA_pol_sigma70_r4_t2"/>
</dbReference>
<protein>
    <submittedName>
        <fullName evidence="7">Sigma-70 family RNA polymerase sigma factor</fullName>
    </submittedName>
</protein>
<dbReference type="InterPro" id="IPR039425">
    <property type="entry name" value="RNA_pol_sigma-70-like"/>
</dbReference>
<name>A0A9D9EUT6_9BACT</name>
<sequence>MERKEKDLVRRAAQGDRSAMADLYNRNIRYLTAVCSRYIQNDDDRNDILQTSFVKIFSSLGSFAYRGEGSIKAWMSRIVVNEALNSLKSKTKDRKADERDLLGIPAEEDETPDVEDIPQAVIQEMIRQLPDGYRTVFNLFVFEEKSHREIAGLLGISESTSASQFHRARSILAKKIQEYRKSIE</sequence>
<evidence type="ECO:0000256" key="4">
    <source>
        <dbReference type="ARBA" id="ARBA00023163"/>
    </source>
</evidence>
<proteinExistence type="inferred from homology"/>
<dbReference type="InterPro" id="IPR013324">
    <property type="entry name" value="RNA_pol_sigma_r3/r4-like"/>
</dbReference>
<organism evidence="7 8">
    <name type="scientific">Candidatus Cryptobacteroides intestinavium</name>
    <dbReference type="NCBI Taxonomy" id="2840766"/>
    <lineage>
        <taxon>Bacteria</taxon>
        <taxon>Pseudomonadati</taxon>
        <taxon>Bacteroidota</taxon>
        <taxon>Bacteroidia</taxon>
        <taxon>Bacteroidales</taxon>
        <taxon>Candidatus Cryptobacteroides</taxon>
    </lineage>
</organism>
<dbReference type="Proteomes" id="UP000823661">
    <property type="component" value="Unassembled WGS sequence"/>
</dbReference>
<evidence type="ECO:0000259" key="6">
    <source>
        <dbReference type="Pfam" id="PF08281"/>
    </source>
</evidence>
<evidence type="ECO:0000259" key="5">
    <source>
        <dbReference type="Pfam" id="PF04542"/>
    </source>
</evidence>
<dbReference type="SUPFAM" id="SSF88659">
    <property type="entry name" value="Sigma3 and sigma4 domains of RNA polymerase sigma factors"/>
    <property type="match status" value="1"/>
</dbReference>
<dbReference type="Pfam" id="PF04542">
    <property type="entry name" value="Sigma70_r2"/>
    <property type="match status" value="1"/>
</dbReference>
<comment type="similarity">
    <text evidence="1">Belongs to the sigma-70 factor family. ECF subfamily.</text>
</comment>
<keyword evidence="3" id="KW-0731">Sigma factor</keyword>
<dbReference type="AlphaFoldDB" id="A0A9D9EUT6"/>
<evidence type="ECO:0000256" key="1">
    <source>
        <dbReference type="ARBA" id="ARBA00010641"/>
    </source>
</evidence>
<feature type="domain" description="RNA polymerase sigma factor 70 region 4 type 2" evidence="6">
    <location>
        <begin position="121"/>
        <end position="170"/>
    </location>
</feature>
<comment type="caution">
    <text evidence="7">The sequence shown here is derived from an EMBL/GenBank/DDBJ whole genome shotgun (WGS) entry which is preliminary data.</text>
</comment>
<dbReference type="PANTHER" id="PTHR43133:SF46">
    <property type="entry name" value="RNA POLYMERASE SIGMA-70 FACTOR ECF SUBFAMILY"/>
    <property type="match status" value="1"/>
</dbReference>
<dbReference type="EMBL" id="JADIMI010000070">
    <property type="protein sequence ID" value="MBO8452723.1"/>
    <property type="molecule type" value="Genomic_DNA"/>
</dbReference>
<accession>A0A9D9EUT6</accession>
<reference evidence="7" key="2">
    <citation type="journal article" date="2021" name="PeerJ">
        <title>Extensive microbial diversity within the chicken gut microbiome revealed by metagenomics and culture.</title>
        <authorList>
            <person name="Gilroy R."/>
            <person name="Ravi A."/>
            <person name="Getino M."/>
            <person name="Pursley I."/>
            <person name="Horton D.L."/>
            <person name="Alikhan N.F."/>
            <person name="Baker D."/>
            <person name="Gharbi K."/>
            <person name="Hall N."/>
            <person name="Watson M."/>
            <person name="Adriaenssens E.M."/>
            <person name="Foster-Nyarko E."/>
            <person name="Jarju S."/>
            <person name="Secka A."/>
            <person name="Antonio M."/>
            <person name="Oren A."/>
            <person name="Chaudhuri R.R."/>
            <person name="La Ragione R."/>
            <person name="Hildebrand F."/>
            <person name="Pallen M.J."/>
        </authorList>
    </citation>
    <scope>NUCLEOTIDE SEQUENCE</scope>
    <source>
        <strain evidence="7">B1-20833</strain>
    </source>
</reference>
<dbReference type="NCBIfam" id="TIGR02937">
    <property type="entry name" value="sigma70-ECF"/>
    <property type="match status" value="1"/>
</dbReference>
<keyword evidence="2" id="KW-0805">Transcription regulation</keyword>
<dbReference type="Gene3D" id="1.10.10.10">
    <property type="entry name" value="Winged helix-like DNA-binding domain superfamily/Winged helix DNA-binding domain"/>
    <property type="match status" value="1"/>
</dbReference>
<evidence type="ECO:0000256" key="2">
    <source>
        <dbReference type="ARBA" id="ARBA00023015"/>
    </source>
</evidence>